<dbReference type="Proteomes" id="UP000792457">
    <property type="component" value="Unassembled WGS sequence"/>
</dbReference>
<feature type="domain" description="ABC transporter" evidence="7">
    <location>
        <begin position="3"/>
        <end position="99"/>
    </location>
</feature>
<sequence>MNKICGYMHQEDLFVGSLTVRETLNFMAWLRLDRRTTRAERDRQVSDLLTQLGLVKCADTRVGSAGHEKVLSGGEKKRLAFAIEMLTDPPLLFCDEPTTGLDSYSARKLVRIMQIAASGACWSGRKSSRVTTGRRKAILCTIHQPSSEVFALFSQIVLLVEGRLAFSGTAPAALAFFSSLGFACPPNFNPADFLIRTLAHVPEAGMELDASSDQFGHYRRRVKRICDRFAVSDYAEEIELLQRYDAHLAVSEE</sequence>
<dbReference type="PANTHER" id="PTHR48041">
    <property type="entry name" value="ABC TRANSPORTER G FAMILY MEMBER 28"/>
    <property type="match status" value="1"/>
</dbReference>
<dbReference type="Gene3D" id="3.40.50.300">
    <property type="entry name" value="P-loop containing nucleotide triphosphate hydrolases"/>
    <property type="match status" value="1"/>
</dbReference>
<evidence type="ECO:0000256" key="3">
    <source>
        <dbReference type="ARBA" id="ARBA00022448"/>
    </source>
</evidence>
<keyword evidence="3" id="KW-0813">Transport</keyword>
<dbReference type="GO" id="GO:0030659">
    <property type="term" value="C:cytoplasmic vesicle membrane"/>
    <property type="evidence" value="ECO:0007669"/>
    <property type="project" value="TreeGrafter"/>
</dbReference>
<dbReference type="AlphaFoldDB" id="A0A8K0K890"/>
<evidence type="ECO:0000256" key="2">
    <source>
        <dbReference type="ARBA" id="ARBA00005814"/>
    </source>
</evidence>
<evidence type="ECO:0000256" key="1">
    <source>
        <dbReference type="ARBA" id="ARBA00004141"/>
    </source>
</evidence>
<evidence type="ECO:0000256" key="4">
    <source>
        <dbReference type="ARBA" id="ARBA00022692"/>
    </source>
</evidence>
<evidence type="ECO:0000313" key="10">
    <source>
        <dbReference type="Proteomes" id="UP000792457"/>
    </source>
</evidence>
<evidence type="ECO:0000259" key="8">
    <source>
        <dbReference type="Pfam" id="PF19055"/>
    </source>
</evidence>
<keyword evidence="10" id="KW-1185">Reference proteome</keyword>
<keyword evidence="5" id="KW-1133">Transmembrane helix</keyword>
<comment type="similarity">
    <text evidence="2">Belongs to the ABC transporter superfamily. ABCG family. Eye pigment precursor importer (TC 3.A.1.204) subfamily.</text>
</comment>
<evidence type="ECO:0000256" key="5">
    <source>
        <dbReference type="ARBA" id="ARBA00022989"/>
    </source>
</evidence>
<dbReference type="EMBL" id="KZ308432">
    <property type="protein sequence ID" value="KAG8229496.1"/>
    <property type="molecule type" value="Genomic_DNA"/>
</dbReference>
<accession>A0A8K0K890</accession>
<dbReference type="Pfam" id="PF19055">
    <property type="entry name" value="ABC2_membrane_7"/>
    <property type="match status" value="1"/>
</dbReference>
<protein>
    <recommendedName>
        <fullName evidence="11">ABC transporter domain-containing protein</fullName>
    </recommendedName>
</protein>
<reference evidence="9" key="2">
    <citation type="submission" date="2017-10" db="EMBL/GenBank/DDBJ databases">
        <title>Ladona fulva Genome sequencing and assembly.</title>
        <authorList>
            <person name="Murali S."/>
            <person name="Richards S."/>
            <person name="Bandaranaike D."/>
            <person name="Bellair M."/>
            <person name="Blankenburg K."/>
            <person name="Chao H."/>
            <person name="Dinh H."/>
            <person name="Doddapaneni H."/>
            <person name="Dugan-Rocha S."/>
            <person name="Elkadiri S."/>
            <person name="Gnanaolivu R."/>
            <person name="Hernandez B."/>
            <person name="Skinner E."/>
            <person name="Javaid M."/>
            <person name="Lee S."/>
            <person name="Li M."/>
            <person name="Ming W."/>
            <person name="Munidasa M."/>
            <person name="Muniz J."/>
            <person name="Nguyen L."/>
            <person name="Hughes D."/>
            <person name="Osuji N."/>
            <person name="Pu L.-L."/>
            <person name="Puazo M."/>
            <person name="Qu C."/>
            <person name="Quiroz J."/>
            <person name="Raj R."/>
            <person name="Weissenberger G."/>
            <person name="Xin Y."/>
            <person name="Zou X."/>
            <person name="Han Y."/>
            <person name="Worley K."/>
            <person name="Muzny D."/>
            <person name="Gibbs R."/>
        </authorList>
    </citation>
    <scope>NUCLEOTIDE SEQUENCE</scope>
    <source>
        <strain evidence="9">Sampled in the wild</strain>
    </source>
</reference>
<dbReference type="OrthoDB" id="66620at2759"/>
<dbReference type="GO" id="GO:0140359">
    <property type="term" value="F:ABC-type transporter activity"/>
    <property type="evidence" value="ECO:0007669"/>
    <property type="project" value="InterPro"/>
</dbReference>
<keyword evidence="4" id="KW-0812">Transmembrane</keyword>
<feature type="domain" description="ABC transporter family G" evidence="8">
    <location>
        <begin position="143"/>
        <end position="207"/>
    </location>
</feature>
<dbReference type="InterPro" id="IPR027417">
    <property type="entry name" value="P-loop_NTPase"/>
</dbReference>
<comment type="caution">
    <text evidence="9">The sequence shown here is derived from an EMBL/GenBank/DDBJ whole genome shotgun (WGS) entry which is preliminary data.</text>
</comment>
<dbReference type="SUPFAM" id="SSF52540">
    <property type="entry name" value="P-loop containing nucleoside triphosphate hydrolases"/>
    <property type="match status" value="1"/>
</dbReference>
<proteinExistence type="inferred from homology"/>
<reference evidence="9" key="1">
    <citation type="submission" date="2013-04" db="EMBL/GenBank/DDBJ databases">
        <authorList>
            <person name="Qu J."/>
            <person name="Murali S.C."/>
            <person name="Bandaranaike D."/>
            <person name="Bellair M."/>
            <person name="Blankenburg K."/>
            <person name="Chao H."/>
            <person name="Dinh H."/>
            <person name="Doddapaneni H."/>
            <person name="Downs B."/>
            <person name="Dugan-Rocha S."/>
            <person name="Elkadiri S."/>
            <person name="Gnanaolivu R.D."/>
            <person name="Hernandez B."/>
            <person name="Javaid M."/>
            <person name="Jayaseelan J.C."/>
            <person name="Lee S."/>
            <person name="Li M."/>
            <person name="Ming W."/>
            <person name="Munidasa M."/>
            <person name="Muniz J."/>
            <person name="Nguyen L."/>
            <person name="Ongeri F."/>
            <person name="Osuji N."/>
            <person name="Pu L.-L."/>
            <person name="Puazo M."/>
            <person name="Qu C."/>
            <person name="Quiroz J."/>
            <person name="Raj R."/>
            <person name="Weissenberger G."/>
            <person name="Xin Y."/>
            <person name="Zou X."/>
            <person name="Han Y."/>
            <person name="Richards S."/>
            <person name="Worley K."/>
            <person name="Muzny D."/>
            <person name="Gibbs R."/>
        </authorList>
    </citation>
    <scope>NUCLEOTIDE SEQUENCE</scope>
    <source>
        <strain evidence="9">Sampled in the wild</strain>
    </source>
</reference>
<gene>
    <name evidence="9" type="ORF">J437_LFUL010071</name>
</gene>
<dbReference type="GO" id="GO:0005524">
    <property type="term" value="F:ATP binding"/>
    <property type="evidence" value="ECO:0007669"/>
    <property type="project" value="InterPro"/>
</dbReference>
<dbReference type="PANTHER" id="PTHR48041:SF139">
    <property type="entry name" value="PROTEIN SCARLET"/>
    <property type="match status" value="1"/>
</dbReference>
<comment type="subcellular location">
    <subcellularLocation>
        <location evidence="1">Membrane</location>
        <topology evidence="1">Multi-pass membrane protein</topology>
    </subcellularLocation>
</comment>
<dbReference type="GO" id="GO:0016887">
    <property type="term" value="F:ATP hydrolysis activity"/>
    <property type="evidence" value="ECO:0007669"/>
    <property type="project" value="InterPro"/>
</dbReference>
<dbReference type="InterPro" id="IPR003439">
    <property type="entry name" value="ABC_transporter-like_ATP-bd"/>
</dbReference>
<name>A0A8K0K890_LADFU</name>
<dbReference type="Pfam" id="PF00005">
    <property type="entry name" value="ABC_tran"/>
    <property type="match status" value="1"/>
</dbReference>
<evidence type="ECO:0000259" key="7">
    <source>
        <dbReference type="Pfam" id="PF00005"/>
    </source>
</evidence>
<dbReference type="GO" id="GO:0005886">
    <property type="term" value="C:plasma membrane"/>
    <property type="evidence" value="ECO:0007669"/>
    <property type="project" value="TreeGrafter"/>
</dbReference>
<organism evidence="9 10">
    <name type="scientific">Ladona fulva</name>
    <name type="common">Scarce chaser dragonfly</name>
    <name type="synonym">Libellula fulva</name>
    <dbReference type="NCBI Taxonomy" id="123851"/>
    <lineage>
        <taxon>Eukaryota</taxon>
        <taxon>Metazoa</taxon>
        <taxon>Ecdysozoa</taxon>
        <taxon>Arthropoda</taxon>
        <taxon>Hexapoda</taxon>
        <taxon>Insecta</taxon>
        <taxon>Pterygota</taxon>
        <taxon>Palaeoptera</taxon>
        <taxon>Odonata</taxon>
        <taxon>Epiprocta</taxon>
        <taxon>Anisoptera</taxon>
        <taxon>Libelluloidea</taxon>
        <taxon>Libellulidae</taxon>
        <taxon>Ladona</taxon>
    </lineage>
</organism>
<dbReference type="InterPro" id="IPR043926">
    <property type="entry name" value="ABCG_dom"/>
</dbReference>
<evidence type="ECO:0000313" key="9">
    <source>
        <dbReference type="EMBL" id="KAG8229496.1"/>
    </source>
</evidence>
<dbReference type="InterPro" id="IPR050352">
    <property type="entry name" value="ABCG_transporters"/>
</dbReference>
<keyword evidence="6" id="KW-0472">Membrane</keyword>
<feature type="non-terminal residue" evidence="9">
    <location>
        <position position="1"/>
    </location>
</feature>
<evidence type="ECO:0000256" key="6">
    <source>
        <dbReference type="ARBA" id="ARBA00023136"/>
    </source>
</evidence>
<evidence type="ECO:0008006" key="11">
    <source>
        <dbReference type="Google" id="ProtNLM"/>
    </source>
</evidence>